<dbReference type="SUPFAM" id="SSF57783">
    <property type="entry name" value="Zinc beta-ribbon"/>
    <property type="match status" value="1"/>
</dbReference>
<evidence type="ECO:0000256" key="2">
    <source>
        <dbReference type="ARBA" id="ARBA00022723"/>
    </source>
</evidence>
<evidence type="ECO:0000256" key="5">
    <source>
        <dbReference type="PROSITE-ProRule" id="PRU00472"/>
    </source>
</evidence>
<evidence type="ECO:0000256" key="4">
    <source>
        <dbReference type="ARBA" id="ARBA00022833"/>
    </source>
</evidence>
<evidence type="ECO:0000313" key="8">
    <source>
        <dbReference type="Proteomes" id="UP000203890"/>
    </source>
</evidence>
<dbReference type="GeneID" id="5845672"/>
<dbReference type="PROSITE" id="PS00466">
    <property type="entry name" value="ZF_TFIIS_1"/>
    <property type="match status" value="1"/>
</dbReference>
<keyword evidence="4" id="KW-0862">Zinc</keyword>
<dbReference type="SMART" id="SM00440">
    <property type="entry name" value="ZnF_C2C2"/>
    <property type="match status" value="1"/>
</dbReference>
<dbReference type="PANTHER" id="PTHR11477">
    <property type="entry name" value="TRANSCRIPTION FACTOR S-II ZINC FINGER DOMAIN-CONTAINING PROTEIN"/>
    <property type="match status" value="1"/>
</dbReference>
<evidence type="ECO:0000259" key="6">
    <source>
        <dbReference type="PROSITE" id="PS51133"/>
    </source>
</evidence>
<dbReference type="GO" id="GO:0006351">
    <property type="term" value="P:DNA-templated transcription"/>
    <property type="evidence" value="ECO:0007669"/>
    <property type="project" value="InterPro"/>
</dbReference>
<dbReference type="CDD" id="cd13749">
    <property type="entry name" value="Zn-ribbon_TFIIS"/>
    <property type="match status" value="1"/>
</dbReference>
<organism evidence="7 8">
    <name type="scientific">Ostreococcus tauri virus OtV5</name>
    <dbReference type="NCBI Taxonomy" id="1785753"/>
    <lineage>
        <taxon>Viruses</taxon>
        <taxon>Varidnaviria</taxon>
        <taxon>Bamfordvirae</taxon>
        <taxon>Nucleocytoviricota</taxon>
        <taxon>Megaviricetes</taxon>
        <taxon>Algavirales</taxon>
        <taxon>Phycodnaviridae</taxon>
        <taxon>Prasinovirus</taxon>
        <taxon>Prasinovirus ostreotauri</taxon>
    </lineage>
</organism>
<protein>
    <submittedName>
        <fullName evidence="7">Putative transcription elongation factor</fullName>
    </submittedName>
</protein>
<dbReference type="EMBL" id="EU304328">
    <property type="protein sequence ID" value="ABY27805.1"/>
    <property type="molecule type" value="Genomic_DNA"/>
</dbReference>
<dbReference type="PROSITE" id="PS51133">
    <property type="entry name" value="ZF_TFIIS_2"/>
    <property type="match status" value="1"/>
</dbReference>
<comment type="similarity">
    <text evidence="1">Belongs to the TFS-II family.</text>
</comment>
<dbReference type="KEGG" id="vg:5845672"/>
<reference evidence="7 8" key="1">
    <citation type="journal article" date="2008" name="PLoS ONE">
        <title>Life-cycle and genome of OtV5, a large DNA virus of the pelagic marine unicellular green alga Ostreococcus tauri.</title>
        <authorList>
            <person name="Derelle E."/>
            <person name="Ferraz C."/>
            <person name="Escande M.L."/>
            <person name="Eychenie S."/>
            <person name="Cooke R."/>
            <person name="Piganeau G."/>
            <person name="Desdevises Y."/>
            <person name="Bellec L."/>
            <person name="Moreau H."/>
            <person name="Grimsley N."/>
        </authorList>
    </citation>
    <scope>NUCLEOTIDE SEQUENCE [LARGE SCALE GENOMIC DNA]</scope>
    <source>
        <strain evidence="7 8">OtV5</strain>
    </source>
</reference>
<dbReference type="PANTHER" id="PTHR11477:SF0">
    <property type="entry name" value="IP08861P-RELATED"/>
    <property type="match status" value="1"/>
</dbReference>
<keyword evidence="2" id="KW-0479">Metal-binding</keyword>
<keyword evidence="3 5" id="KW-0863">Zinc-finger</keyword>
<accession>A9YVS2</accession>
<feature type="domain" description="TFIIS-type" evidence="6">
    <location>
        <begin position="126"/>
        <end position="166"/>
    </location>
</feature>
<dbReference type="InterPro" id="IPR036575">
    <property type="entry name" value="TFIIS_cen_dom_sf"/>
</dbReference>
<name>A9YVS2_9PHYC</name>
<sequence length="167" mass="19654">MENPTRQYVLTRLSTLLEIPETDTRCINLEKSILNYATTKCSEPAWDNHRFSNMYKHKFLQLQYNLRNSPALNRWIIEKKVKSKDVVDMRPEELWPDGPCATAIEDKIVKDLRKAYLAQEIKDTEGFFTCGRCKSNKTSYYQLQTRSADEPMTTFVSCHNCDRNWKC</sequence>
<dbReference type="InterPro" id="IPR035100">
    <property type="entry name" value="TF_IIS-typ"/>
</dbReference>
<evidence type="ECO:0000256" key="1">
    <source>
        <dbReference type="ARBA" id="ARBA00009647"/>
    </source>
</evidence>
<evidence type="ECO:0000256" key="3">
    <source>
        <dbReference type="ARBA" id="ARBA00022771"/>
    </source>
</evidence>
<dbReference type="PIRSF" id="PIRSF006704">
    <property type="entry name" value="TF_IIS"/>
    <property type="match status" value="1"/>
</dbReference>
<dbReference type="Gene3D" id="2.20.25.10">
    <property type="match status" value="1"/>
</dbReference>
<gene>
    <name evidence="7" type="ORF">OtV5_024c</name>
</gene>
<dbReference type="RefSeq" id="YP_001648101.1">
    <property type="nucleotide sequence ID" value="NC_010191.2"/>
</dbReference>
<dbReference type="InterPro" id="IPR001222">
    <property type="entry name" value="Znf_TFIIS"/>
</dbReference>
<keyword evidence="8" id="KW-1185">Reference proteome</keyword>
<dbReference type="Proteomes" id="UP000203890">
    <property type="component" value="Segment"/>
</dbReference>
<dbReference type="OrthoDB" id="16050at10239"/>
<dbReference type="SUPFAM" id="SSF46942">
    <property type="entry name" value="Elongation factor TFIIS domain 2"/>
    <property type="match status" value="1"/>
</dbReference>
<dbReference type="GO" id="GO:0008270">
    <property type="term" value="F:zinc ion binding"/>
    <property type="evidence" value="ECO:0007669"/>
    <property type="project" value="UniProtKB-KW"/>
</dbReference>
<dbReference type="Pfam" id="PF01096">
    <property type="entry name" value="Zn_ribbon_TFIIS"/>
    <property type="match status" value="1"/>
</dbReference>
<proteinExistence type="inferred from homology"/>
<keyword evidence="7" id="KW-0648">Protein biosynthesis</keyword>
<dbReference type="GO" id="GO:0003676">
    <property type="term" value="F:nucleic acid binding"/>
    <property type="evidence" value="ECO:0007669"/>
    <property type="project" value="InterPro"/>
</dbReference>
<evidence type="ECO:0000313" key="7">
    <source>
        <dbReference type="EMBL" id="ABY27805.1"/>
    </source>
</evidence>
<keyword evidence="7" id="KW-0251">Elongation factor</keyword>